<accession>I3WG86</accession>
<gene>
    <name evidence="2" type="ORF">BBB_0303</name>
</gene>
<proteinExistence type="predicted"/>
<name>I3WG86_BIFBI</name>
<dbReference type="PATRIC" id="fig|484020.3.peg.298"/>
<protein>
    <submittedName>
        <fullName evidence="2">Uncharacterized protein</fullName>
    </submittedName>
</protein>
<evidence type="ECO:0000313" key="3">
    <source>
        <dbReference type="Proteomes" id="UP000006173"/>
    </source>
</evidence>
<dbReference type="EMBL" id="CP001361">
    <property type="protein sequence ID" value="AFL03899.1"/>
    <property type="molecule type" value="Genomic_DNA"/>
</dbReference>
<evidence type="ECO:0000256" key="1">
    <source>
        <dbReference type="SAM" id="MobiDB-lite"/>
    </source>
</evidence>
<dbReference type="KEGG" id="bbf:BBB_0303"/>
<organism evidence="2 3">
    <name type="scientific">Bifidobacterium bifidum BGN4</name>
    <dbReference type="NCBI Taxonomy" id="484020"/>
    <lineage>
        <taxon>Bacteria</taxon>
        <taxon>Bacillati</taxon>
        <taxon>Actinomycetota</taxon>
        <taxon>Actinomycetes</taxon>
        <taxon>Bifidobacteriales</taxon>
        <taxon>Bifidobacteriaceae</taxon>
        <taxon>Bifidobacterium</taxon>
    </lineage>
</organism>
<evidence type="ECO:0000313" key="2">
    <source>
        <dbReference type="EMBL" id="AFL03899.1"/>
    </source>
</evidence>
<dbReference type="Proteomes" id="UP000006173">
    <property type="component" value="Chromosome"/>
</dbReference>
<reference evidence="2 3" key="1">
    <citation type="journal article" date="2012" name="J. Bacteriol.">
        <title>Complete Genome Sequence of the Probiotic Bacterium Bifidobacterium bifidum Strain BGN4.</title>
        <authorList>
            <person name="Yu D.S."/>
            <person name="Jeong H."/>
            <person name="Lee D.H."/>
            <person name="Kwon S.K."/>
            <person name="Song J.Y."/>
            <person name="Kim B.K."/>
            <person name="Park M.S."/>
            <person name="Ji G.E."/>
            <person name="Oh T.K."/>
            <person name="Kim J.F."/>
        </authorList>
    </citation>
    <scope>NUCLEOTIDE SEQUENCE [LARGE SCALE GENOMIC DNA]</scope>
    <source>
        <strain evidence="2 3">BGN4</strain>
    </source>
</reference>
<dbReference type="HOGENOM" id="CLU_697679_0_0_11"/>
<feature type="region of interest" description="Disordered" evidence="1">
    <location>
        <begin position="299"/>
        <end position="334"/>
    </location>
</feature>
<dbReference type="AlphaFoldDB" id="I3WG86"/>
<sequence length="395" mass="41463">MFKQGEDKDFSLISVTYGELEKLLQSPGNHYIFFGATWCGNTYATIRYVNQEARKYGIKHVYTFDTILDSTSGKGSPFHIRDNYNNGSHPLSDLYTHLVNTYLPNLVTEDGSHGVVDSKGVGATRLQVPLLLHYNKNNAAQLPGTDQPAGPVTDEVVDYHGKTANVDAKPQLTAREYMLNWYGTTYDDKAIIQGGFSITGDDLSAAKNYGRKVNNDRDAYIAQADHFYSLLNLRGEIAQAKTVSLDGYSAGRVAAFKKTLAAAEKTVSDKKATISATDTATKNIANAVAALAGGNNGGSGSGNGSGSGDTGNNPVAGNADNAGGNDSTAGNKPSRKIVVAGNEPLSRTGAEATVIASVALSLALTAAGALALSRNRGDAAAAQALSDSTRPTSAR</sequence>
<feature type="compositionally biased region" description="Gly residues" evidence="1">
    <location>
        <begin position="299"/>
        <end position="309"/>
    </location>
</feature>